<evidence type="ECO:0000256" key="11">
    <source>
        <dbReference type="ARBA" id="ARBA00022676"/>
    </source>
</evidence>
<feature type="domain" description="Glycosyl transferase family 51" evidence="29">
    <location>
        <begin position="52"/>
        <end position="230"/>
    </location>
</feature>
<evidence type="ECO:0000256" key="1">
    <source>
        <dbReference type="ARBA" id="ARBA00004249"/>
    </source>
</evidence>
<evidence type="ECO:0000256" key="10">
    <source>
        <dbReference type="ARBA" id="ARBA00022670"/>
    </source>
</evidence>
<dbReference type="InterPro" id="IPR050396">
    <property type="entry name" value="Glycosyltr_51/Transpeptidase"/>
</dbReference>
<dbReference type="PANTHER" id="PTHR32282">
    <property type="entry name" value="BINDING PROTEIN TRANSPEPTIDASE, PUTATIVE-RELATED"/>
    <property type="match status" value="1"/>
</dbReference>
<evidence type="ECO:0000259" key="29">
    <source>
        <dbReference type="Pfam" id="PF00912"/>
    </source>
</evidence>
<evidence type="ECO:0000256" key="13">
    <source>
        <dbReference type="ARBA" id="ARBA00022692"/>
    </source>
</evidence>
<evidence type="ECO:0000256" key="14">
    <source>
        <dbReference type="ARBA" id="ARBA00022801"/>
    </source>
</evidence>
<dbReference type="SUPFAM" id="SSF53955">
    <property type="entry name" value="Lysozyme-like"/>
    <property type="match status" value="1"/>
</dbReference>
<comment type="catalytic activity">
    <reaction evidence="23">
        <text>Preferential cleavage: (Ac)2-L-Lys-D-Ala-|-D-Ala. Also transpeptidation of peptidyl-alanyl moieties that are N-acyl substituents of D-alanine.</text>
        <dbReference type="EC" id="3.4.16.4"/>
    </reaction>
</comment>
<keyword evidence="12" id="KW-0808">Transferase</keyword>
<keyword evidence="11" id="KW-0328">Glycosyltransferase</keyword>
<dbReference type="FunFam" id="1.10.3810.10:FF:000003">
    <property type="entry name" value="Penicillin-binding protein 1a"/>
    <property type="match status" value="1"/>
</dbReference>
<dbReference type="Pfam" id="PF17092">
    <property type="entry name" value="PCB_OB"/>
    <property type="match status" value="1"/>
</dbReference>
<feature type="transmembrane region" description="Helical" evidence="27">
    <location>
        <begin position="162"/>
        <end position="184"/>
    </location>
</feature>
<dbReference type="Gene3D" id="1.10.3810.10">
    <property type="entry name" value="Biosynthetic peptidoglycan transglycosylase-like"/>
    <property type="match status" value="1"/>
</dbReference>
<evidence type="ECO:0000256" key="6">
    <source>
        <dbReference type="ARBA" id="ARBA00018638"/>
    </source>
</evidence>
<gene>
    <name evidence="31" type="ORF">JCM17846_11330</name>
</gene>
<protein>
    <recommendedName>
        <fullName evidence="6">Penicillin-binding protein 1A</fullName>
        <ecNumber evidence="24">2.4.99.28</ecNumber>
        <ecNumber evidence="5">3.4.16.4</ecNumber>
    </recommendedName>
</protein>
<keyword evidence="22" id="KW-0961">Cell wall biogenesis/degradation</keyword>
<keyword evidence="21" id="KW-0511">Multifunctional enzyme</keyword>
<evidence type="ECO:0000313" key="32">
    <source>
        <dbReference type="Proteomes" id="UP000324996"/>
    </source>
</evidence>
<dbReference type="Proteomes" id="UP000324996">
    <property type="component" value="Unassembled WGS sequence"/>
</dbReference>
<keyword evidence="10" id="KW-0645">Protease</keyword>
<comment type="pathway">
    <text evidence="26">Glycan biosynthesis.</text>
</comment>
<evidence type="ECO:0000256" key="26">
    <source>
        <dbReference type="ARBA" id="ARBA00060592"/>
    </source>
</evidence>
<comment type="similarity">
    <text evidence="4">In the N-terminal section; belongs to the glycosyltransferase 51 family.</text>
</comment>
<evidence type="ECO:0000256" key="3">
    <source>
        <dbReference type="ARBA" id="ARBA00007090"/>
    </source>
</evidence>
<evidence type="ECO:0000256" key="4">
    <source>
        <dbReference type="ARBA" id="ARBA00007739"/>
    </source>
</evidence>
<dbReference type="EMBL" id="BKCN01000004">
    <property type="protein sequence ID" value="GER03451.1"/>
    <property type="molecule type" value="Genomic_DNA"/>
</dbReference>
<comment type="pathway">
    <text evidence="2">Cell wall biogenesis; peptidoglycan biosynthesis.</text>
</comment>
<dbReference type="NCBIfam" id="TIGR02074">
    <property type="entry name" value="PBP_1a_fam"/>
    <property type="match status" value="1"/>
</dbReference>
<dbReference type="GO" id="GO:0008955">
    <property type="term" value="F:peptidoglycan glycosyltransferase activity"/>
    <property type="evidence" value="ECO:0007669"/>
    <property type="project" value="UniProtKB-EC"/>
</dbReference>
<evidence type="ECO:0000256" key="5">
    <source>
        <dbReference type="ARBA" id="ARBA00012448"/>
    </source>
</evidence>
<dbReference type="SUPFAM" id="SSF56601">
    <property type="entry name" value="beta-lactamase/transpeptidase-like"/>
    <property type="match status" value="1"/>
</dbReference>
<keyword evidence="15" id="KW-0133">Cell shape</keyword>
<dbReference type="GO" id="GO:0071555">
    <property type="term" value="P:cell wall organization"/>
    <property type="evidence" value="ECO:0007669"/>
    <property type="project" value="UniProtKB-KW"/>
</dbReference>
<dbReference type="UniPathway" id="UPA00219"/>
<keyword evidence="17" id="KW-0573">Peptidoglycan synthesis</keyword>
<dbReference type="GO" id="GO:0008658">
    <property type="term" value="F:penicillin binding"/>
    <property type="evidence" value="ECO:0007669"/>
    <property type="project" value="InterPro"/>
</dbReference>
<dbReference type="EC" id="2.4.99.28" evidence="24"/>
<keyword evidence="20" id="KW-0046">Antibiotic resistance</keyword>
<feature type="domain" description="Penicillin-binding protein OB-like" evidence="30">
    <location>
        <begin position="317"/>
        <end position="444"/>
    </location>
</feature>
<evidence type="ECO:0000256" key="25">
    <source>
        <dbReference type="ARBA" id="ARBA00049902"/>
    </source>
</evidence>
<keyword evidence="16" id="KW-0735">Signal-anchor</keyword>
<evidence type="ECO:0000256" key="24">
    <source>
        <dbReference type="ARBA" id="ARBA00044770"/>
    </source>
</evidence>
<evidence type="ECO:0000256" key="22">
    <source>
        <dbReference type="ARBA" id="ARBA00023316"/>
    </source>
</evidence>
<dbReference type="GO" id="GO:0046677">
    <property type="term" value="P:response to antibiotic"/>
    <property type="evidence" value="ECO:0007669"/>
    <property type="project" value="UniProtKB-KW"/>
</dbReference>
<dbReference type="InterPro" id="IPR001264">
    <property type="entry name" value="Glyco_trans_51"/>
</dbReference>
<evidence type="ECO:0000256" key="23">
    <source>
        <dbReference type="ARBA" id="ARBA00034000"/>
    </source>
</evidence>
<keyword evidence="13 27" id="KW-0812">Transmembrane</keyword>
<dbReference type="InterPro" id="IPR012338">
    <property type="entry name" value="Beta-lactam/transpept-like"/>
</dbReference>
<evidence type="ECO:0000256" key="17">
    <source>
        <dbReference type="ARBA" id="ARBA00022984"/>
    </source>
</evidence>
<evidence type="ECO:0000256" key="19">
    <source>
        <dbReference type="ARBA" id="ARBA00023136"/>
    </source>
</evidence>
<evidence type="ECO:0000256" key="9">
    <source>
        <dbReference type="ARBA" id="ARBA00022645"/>
    </source>
</evidence>
<evidence type="ECO:0000256" key="7">
    <source>
        <dbReference type="ARBA" id="ARBA00022475"/>
    </source>
</evidence>
<dbReference type="AlphaFoldDB" id="A0A5A7N599"/>
<dbReference type="InterPro" id="IPR012340">
    <property type="entry name" value="NA-bd_OB-fold"/>
</dbReference>
<dbReference type="GO" id="GO:0009252">
    <property type="term" value="P:peptidoglycan biosynthetic process"/>
    <property type="evidence" value="ECO:0007669"/>
    <property type="project" value="UniProtKB-UniPathway"/>
</dbReference>
<dbReference type="PANTHER" id="PTHR32282:SF27">
    <property type="entry name" value="PENICILLIN-BINDING PROTEIN 1A"/>
    <property type="match status" value="1"/>
</dbReference>
<keyword evidence="9" id="KW-0121">Carboxypeptidase</keyword>
<evidence type="ECO:0000256" key="15">
    <source>
        <dbReference type="ARBA" id="ARBA00022960"/>
    </source>
</evidence>
<feature type="domain" description="Penicillin-binding protein transpeptidase" evidence="28">
    <location>
        <begin position="446"/>
        <end position="738"/>
    </location>
</feature>
<keyword evidence="7" id="KW-1003">Cell membrane</keyword>
<keyword evidence="8" id="KW-0997">Cell inner membrane</keyword>
<evidence type="ECO:0000259" key="28">
    <source>
        <dbReference type="Pfam" id="PF00905"/>
    </source>
</evidence>
<dbReference type="GO" id="GO:0005886">
    <property type="term" value="C:plasma membrane"/>
    <property type="evidence" value="ECO:0007669"/>
    <property type="project" value="UniProtKB-SubCell"/>
</dbReference>
<evidence type="ECO:0000256" key="27">
    <source>
        <dbReference type="SAM" id="Phobius"/>
    </source>
</evidence>
<evidence type="ECO:0000313" key="31">
    <source>
        <dbReference type="EMBL" id="GER03451.1"/>
    </source>
</evidence>
<keyword evidence="19 27" id="KW-0472">Membrane</keyword>
<accession>A0A5A7N599</accession>
<dbReference type="InterPro" id="IPR031376">
    <property type="entry name" value="PCB_OB"/>
</dbReference>
<evidence type="ECO:0000256" key="12">
    <source>
        <dbReference type="ARBA" id="ARBA00022679"/>
    </source>
</evidence>
<proteinExistence type="inferred from homology"/>
<dbReference type="InterPro" id="IPR001460">
    <property type="entry name" value="PCN-bd_Tpept"/>
</dbReference>
<organism evidence="31 32">
    <name type="scientific">Iodidimonas nitroreducens</name>
    <dbReference type="NCBI Taxonomy" id="1236968"/>
    <lineage>
        <taxon>Bacteria</taxon>
        <taxon>Pseudomonadati</taxon>
        <taxon>Pseudomonadota</taxon>
        <taxon>Alphaproteobacteria</taxon>
        <taxon>Iodidimonadales</taxon>
        <taxon>Iodidimonadaceae</taxon>
        <taxon>Iodidimonas</taxon>
    </lineage>
</organism>
<dbReference type="GO" id="GO:0030288">
    <property type="term" value="C:outer membrane-bounded periplasmic space"/>
    <property type="evidence" value="ECO:0007669"/>
    <property type="project" value="TreeGrafter"/>
</dbReference>
<sequence length="815" mass="89095">MAGFGGMALFSGLLLAGGVIYALLVYGRDLPDYRQLADYEPPVMTRVHAGDGSVLAEFATEKRLFIPIEVIPKRVVHAFLSAEDKNFYQHPGLDFMGIARAMVMNVRNVFVGRRPVGASTITQQVAKNFLLTNEVSYERKIKEAILAFRIEKAFSKDRILELYLNEILFGYGSYGLAAAALNYFDKSVDELTLAESAYLAALPKAPYNYHPIRRKEAAIGRRNWVLGQMQENGYISKDAMQTAQAQPLDVRPRSAAANFRADYYEEAVRRHLARDYGTDELYGGGLSVRTSLEPRLQAIAEKAMHDGLIAYDRRHGWRGPITQRSIEGDWPSRLAAVPTMLGMADWQMALVHDVRAAGAVIGLVDGSYGFIPFDEMRWARRWLPGERVSQSPDDPADVLSIGDVIAVEPLPDQEKKTVLDRFVTDAGEPVGAVGSYALRQIPAVEGALVALDPHTGRVLAMVGGFDFAASQFNRATQAERQPGSAFKPFVYAAALEEGFTPSSLVLDAPFVIDQGEGQGKWKPRNSSNRFYGPSTLRLGLEKSRNLMTIRVAQFIGMDKVLGLANRFGLAQGMEPNLAHALGAGEVTPIDLTAAYAMLVNGGKKIEPSLIDRIQDRYGKTIMRNDQRDCPQCDATEWHNQAPPTLPDHRPQIIDPRIAYQVVHMLEGVVERGTGRRIRSVGIPLAGKTGTTNESFDAWFVGFAPDLAVGVFVGFDQPRSLGPGEEGSSAAAPIFRDFMAKAFEGEQGIPFRIPQGVRLVRVDAQTGVPARLGDQDVILEAFIPGTEPSGGDIAVLDGPGSLALDGRLRKGTGGLY</sequence>
<dbReference type="Gene3D" id="3.40.710.10">
    <property type="entry name" value="DD-peptidase/beta-lactamase superfamily"/>
    <property type="match status" value="2"/>
</dbReference>
<dbReference type="InterPro" id="IPR023346">
    <property type="entry name" value="Lysozyme-like_dom_sf"/>
</dbReference>
<dbReference type="EC" id="3.4.16.4" evidence="5"/>
<dbReference type="Pfam" id="PF00905">
    <property type="entry name" value="Transpeptidase"/>
    <property type="match status" value="1"/>
</dbReference>
<evidence type="ECO:0000256" key="2">
    <source>
        <dbReference type="ARBA" id="ARBA00004752"/>
    </source>
</evidence>
<dbReference type="GO" id="GO:0006508">
    <property type="term" value="P:proteolysis"/>
    <property type="evidence" value="ECO:0007669"/>
    <property type="project" value="UniProtKB-KW"/>
</dbReference>
<dbReference type="Gene3D" id="2.40.50.140">
    <property type="entry name" value="Nucleic acid-binding proteins"/>
    <property type="match status" value="1"/>
</dbReference>
<dbReference type="InterPro" id="IPR036950">
    <property type="entry name" value="PBP_transglycosylase"/>
</dbReference>
<evidence type="ECO:0000256" key="8">
    <source>
        <dbReference type="ARBA" id="ARBA00022519"/>
    </source>
</evidence>
<dbReference type="GO" id="GO:0008360">
    <property type="term" value="P:regulation of cell shape"/>
    <property type="evidence" value="ECO:0007669"/>
    <property type="project" value="UniProtKB-KW"/>
</dbReference>
<evidence type="ECO:0000259" key="30">
    <source>
        <dbReference type="Pfam" id="PF17092"/>
    </source>
</evidence>
<comment type="subcellular location">
    <subcellularLocation>
        <location evidence="1">Cell inner membrane</location>
        <topology evidence="1">Single-pass type II membrane protein</topology>
    </subcellularLocation>
</comment>
<dbReference type="Pfam" id="PF00912">
    <property type="entry name" value="Transgly"/>
    <property type="match status" value="1"/>
</dbReference>
<comment type="caution">
    <text evidence="31">The sequence shown here is derived from an EMBL/GenBank/DDBJ whole genome shotgun (WGS) entry which is preliminary data.</text>
</comment>
<dbReference type="GO" id="GO:0009002">
    <property type="term" value="F:serine-type D-Ala-D-Ala carboxypeptidase activity"/>
    <property type="evidence" value="ECO:0007669"/>
    <property type="project" value="UniProtKB-EC"/>
</dbReference>
<comment type="catalytic activity">
    <reaction evidence="25">
        <text>[GlcNAc-(1-&gt;4)-Mur2Ac(oyl-L-Ala-gamma-D-Glu-L-Lys-D-Ala-D-Ala)](n)-di-trans,octa-cis-undecaprenyl diphosphate + beta-D-GlcNAc-(1-&gt;4)-Mur2Ac(oyl-L-Ala-gamma-D-Glu-L-Lys-D-Ala-D-Ala)-di-trans,octa-cis-undecaprenyl diphosphate = [GlcNAc-(1-&gt;4)-Mur2Ac(oyl-L-Ala-gamma-D-Glu-L-Lys-D-Ala-D-Ala)](n+1)-di-trans,octa-cis-undecaprenyl diphosphate + di-trans,octa-cis-undecaprenyl diphosphate + H(+)</text>
        <dbReference type="Rhea" id="RHEA:23708"/>
        <dbReference type="Rhea" id="RHEA-COMP:9602"/>
        <dbReference type="Rhea" id="RHEA-COMP:9603"/>
        <dbReference type="ChEBI" id="CHEBI:15378"/>
        <dbReference type="ChEBI" id="CHEBI:58405"/>
        <dbReference type="ChEBI" id="CHEBI:60033"/>
        <dbReference type="ChEBI" id="CHEBI:78435"/>
        <dbReference type="EC" id="2.4.99.28"/>
    </reaction>
</comment>
<keyword evidence="14" id="KW-0378">Hydrolase</keyword>
<evidence type="ECO:0000256" key="16">
    <source>
        <dbReference type="ARBA" id="ARBA00022968"/>
    </source>
</evidence>
<keyword evidence="18 27" id="KW-1133">Transmembrane helix</keyword>
<name>A0A5A7N599_9PROT</name>
<comment type="similarity">
    <text evidence="3">In the C-terminal section; belongs to the transpeptidase family.</text>
</comment>
<reference evidence="31 32" key="1">
    <citation type="submission" date="2019-09" db="EMBL/GenBank/DDBJ databases">
        <title>NBRP : Genome information of microbial organism related human and environment.</title>
        <authorList>
            <person name="Hattori M."/>
            <person name="Oshima K."/>
            <person name="Inaba H."/>
            <person name="Suda W."/>
            <person name="Sakamoto M."/>
            <person name="Iino T."/>
            <person name="Kitahara M."/>
            <person name="Oshida Y."/>
            <person name="Iida T."/>
            <person name="Kudo T."/>
            <person name="Itoh T."/>
            <person name="Ohkuma M."/>
        </authorList>
    </citation>
    <scope>NUCLEOTIDE SEQUENCE [LARGE SCALE GENOMIC DNA]</scope>
    <source>
        <strain evidence="31 32">Q-1</strain>
    </source>
</reference>
<keyword evidence="32" id="KW-1185">Reference proteome</keyword>
<evidence type="ECO:0000256" key="18">
    <source>
        <dbReference type="ARBA" id="ARBA00022989"/>
    </source>
</evidence>
<feature type="transmembrane region" description="Helical" evidence="27">
    <location>
        <begin position="6"/>
        <end position="26"/>
    </location>
</feature>
<evidence type="ECO:0000256" key="20">
    <source>
        <dbReference type="ARBA" id="ARBA00023251"/>
    </source>
</evidence>
<evidence type="ECO:0000256" key="21">
    <source>
        <dbReference type="ARBA" id="ARBA00023268"/>
    </source>
</evidence>